<organism evidence="2 3">
    <name type="scientific">Flavobacterium piscis</name>
    <dbReference type="NCBI Taxonomy" id="1114874"/>
    <lineage>
        <taxon>Bacteria</taxon>
        <taxon>Pseudomonadati</taxon>
        <taxon>Bacteroidota</taxon>
        <taxon>Flavobacteriia</taxon>
        <taxon>Flavobacteriales</taxon>
        <taxon>Flavobacteriaceae</taxon>
        <taxon>Flavobacterium</taxon>
    </lineage>
</organism>
<evidence type="ECO:0000313" key="2">
    <source>
        <dbReference type="EMBL" id="MDR7208857.1"/>
    </source>
</evidence>
<protein>
    <submittedName>
        <fullName evidence="2">Uncharacterized membrane protein YciS (DUF1049 family)</fullName>
    </submittedName>
</protein>
<evidence type="ECO:0000256" key="1">
    <source>
        <dbReference type="SAM" id="Phobius"/>
    </source>
</evidence>
<sequence>MLIFFDSFNKLKTDPDFSVSIVNCIILGYAVCLLIIGINEIREKETNLIFLALIGICSMVLAVFLVSLTIGSLKSGFAIWLFFIFVWMVIVGLKDILGNQFYTRE</sequence>
<feature type="transmembrane region" description="Helical" evidence="1">
    <location>
        <begin position="17"/>
        <end position="36"/>
    </location>
</feature>
<dbReference type="Proteomes" id="UP001269081">
    <property type="component" value="Unassembled WGS sequence"/>
</dbReference>
<accession>A0ABU1Y3Q2</accession>
<keyword evidence="1" id="KW-0812">Transmembrane</keyword>
<evidence type="ECO:0000313" key="3">
    <source>
        <dbReference type="Proteomes" id="UP001269081"/>
    </source>
</evidence>
<keyword evidence="3" id="KW-1185">Reference proteome</keyword>
<name>A0ABU1Y3Q2_9FLAO</name>
<dbReference type="RefSeq" id="WP_310278356.1">
    <property type="nucleotide sequence ID" value="NZ_JAVDWQ010000002.1"/>
</dbReference>
<feature type="transmembrane region" description="Helical" evidence="1">
    <location>
        <begin position="48"/>
        <end position="71"/>
    </location>
</feature>
<feature type="transmembrane region" description="Helical" evidence="1">
    <location>
        <begin position="77"/>
        <end position="97"/>
    </location>
</feature>
<proteinExistence type="predicted"/>
<comment type="caution">
    <text evidence="2">The sequence shown here is derived from an EMBL/GenBank/DDBJ whole genome shotgun (WGS) entry which is preliminary data.</text>
</comment>
<gene>
    <name evidence="2" type="ORF">J2W48_000787</name>
</gene>
<reference evidence="2 3" key="1">
    <citation type="submission" date="2023-07" db="EMBL/GenBank/DDBJ databases">
        <title>Sorghum-associated microbial communities from plants grown in Nebraska, USA.</title>
        <authorList>
            <person name="Schachtman D."/>
        </authorList>
    </citation>
    <scope>NUCLEOTIDE SEQUENCE [LARGE SCALE GENOMIC DNA]</scope>
    <source>
        <strain evidence="2 3">4129</strain>
    </source>
</reference>
<keyword evidence="1" id="KW-0472">Membrane</keyword>
<dbReference type="EMBL" id="JAVDWQ010000002">
    <property type="protein sequence ID" value="MDR7208857.1"/>
    <property type="molecule type" value="Genomic_DNA"/>
</dbReference>
<keyword evidence="1" id="KW-1133">Transmembrane helix</keyword>